<dbReference type="AlphaFoldDB" id="A0AA96RDP6"/>
<evidence type="ECO:0000313" key="2">
    <source>
        <dbReference type="Proteomes" id="UP001305702"/>
    </source>
</evidence>
<dbReference type="Proteomes" id="UP001305702">
    <property type="component" value="Chromosome"/>
</dbReference>
<organism evidence="1 2">
    <name type="scientific">Paenibacillus aurantius</name>
    <dbReference type="NCBI Taxonomy" id="2918900"/>
    <lineage>
        <taxon>Bacteria</taxon>
        <taxon>Bacillati</taxon>
        <taxon>Bacillota</taxon>
        <taxon>Bacilli</taxon>
        <taxon>Bacillales</taxon>
        <taxon>Paenibacillaceae</taxon>
        <taxon>Paenibacillus</taxon>
    </lineage>
</organism>
<protein>
    <recommendedName>
        <fullName evidence="3">DUF3800 domain-containing protein</fullName>
    </recommendedName>
</protein>
<gene>
    <name evidence="1" type="ORF">MJA45_18665</name>
</gene>
<evidence type="ECO:0000313" key="1">
    <source>
        <dbReference type="EMBL" id="WNQ09641.1"/>
    </source>
</evidence>
<name>A0AA96RDP6_9BACL</name>
<keyword evidence="2" id="KW-1185">Reference proteome</keyword>
<proteinExistence type="predicted"/>
<evidence type="ECO:0008006" key="3">
    <source>
        <dbReference type="Google" id="ProtNLM"/>
    </source>
</evidence>
<dbReference type="KEGG" id="paun:MJA45_18665"/>
<accession>A0AA96RDP6</accession>
<reference evidence="1 2" key="1">
    <citation type="submission" date="2022-02" db="EMBL/GenBank/DDBJ databases">
        <title>Paenibacillus sp. MBLB1776 Whole Genome Shotgun Sequencing.</title>
        <authorList>
            <person name="Hwang C.Y."/>
            <person name="Cho E.-S."/>
            <person name="Seo M.-J."/>
        </authorList>
    </citation>
    <scope>NUCLEOTIDE SEQUENCE [LARGE SCALE GENOMIC DNA]</scope>
    <source>
        <strain evidence="1 2">MBLB1776</strain>
    </source>
</reference>
<sequence>MNHYGETRNSDMALKLKYWHIFQGFTGSVIDVERMFSLERDTSIARARAKIQNEYKLFLADDRITQIRKGKEETEKEIQIANKPAVPTINIFCDESGKTGGDKFMVIGGL</sequence>
<dbReference type="EMBL" id="CP130318">
    <property type="protein sequence ID" value="WNQ09641.1"/>
    <property type="molecule type" value="Genomic_DNA"/>
</dbReference>
<dbReference type="RefSeq" id="WP_315603414.1">
    <property type="nucleotide sequence ID" value="NZ_CP130318.1"/>
</dbReference>